<dbReference type="EMBL" id="VNJI01000025">
    <property type="protein sequence ID" value="TVY08300.1"/>
    <property type="molecule type" value="Genomic_DNA"/>
</dbReference>
<evidence type="ECO:0000313" key="2">
    <source>
        <dbReference type="Proteomes" id="UP000317036"/>
    </source>
</evidence>
<gene>
    <name evidence="1" type="ORF">FPZ49_19755</name>
</gene>
<accession>A0A559K844</accession>
<protein>
    <submittedName>
        <fullName evidence="1">Uncharacterized protein</fullName>
    </submittedName>
</protein>
<dbReference type="AlphaFoldDB" id="A0A559K844"/>
<dbReference type="Proteomes" id="UP000317036">
    <property type="component" value="Unassembled WGS sequence"/>
</dbReference>
<name>A0A559K844_9BACL</name>
<keyword evidence="2" id="KW-1185">Reference proteome</keyword>
<organism evidence="1 2">
    <name type="scientific">Paenibacillus cremeus</name>
    <dbReference type="NCBI Taxonomy" id="2163881"/>
    <lineage>
        <taxon>Bacteria</taxon>
        <taxon>Bacillati</taxon>
        <taxon>Bacillota</taxon>
        <taxon>Bacilli</taxon>
        <taxon>Bacillales</taxon>
        <taxon>Paenibacillaceae</taxon>
        <taxon>Paenibacillus</taxon>
    </lineage>
</organism>
<dbReference type="RefSeq" id="WP_144850085.1">
    <property type="nucleotide sequence ID" value="NZ_VNJI01000025.1"/>
</dbReference>
<sequence>MKSKQAAQEQENYVMLEKNYVLRLKRLPDGVEGDVIMLDAKKPGQATHLFDAPKQSSVDELSAWARQALEAFREG</sequence>
<comment type="caution">
    <text evidence="1">The sequence shown here is derived from an EMBL/GenBank/DDBJ whole genome shotgun (WGS) entry which is preliminary data.</text>
</comment>
<evidence type="ECO:0000313" key="1">
    <source>
        <dbReference type="EMBL" id="TVY08300.1"/>
    </source>
</evidence>
<reference evidence="1 2" key="1">
    <citation type="submission" date="2019-07" db="EMBL/GenBank/DDBJ databases">
        <authorList>
            <person name="Kim J."/>
        </authorList>
    </citation>
    <scope>NUCLEOTIDE SEQUENCE [LARGE SCALE GENOMIC DNA]</scope>
    <source>
        <strain evidence="1 2">JC52</strain>
    </source>
</reference>
<proteinExistence type="predicted"/>